<dbReference type="GO" id="GO:0003677">
    <property type="term" value="F:DNA binding"/>
    <property type="evidence" value="ECO:0007669"/>
    <property type="project" value="UniProtKB-KW"/>
</dbReference>
<proteinExistence type="predicted"/>
<evidence type="ECO:0000313" key="1">
    <source>
        <dbReference type="EMBL" id="MCT9001231.1"/>
    </source>
</evidence>
<dbReference type="InterPro" id="IPR058532">
    <property type="entry name" value="YjbR/MT2646/Rv2570-like"/>
</dbReference>
<dbReference type="PANTHER" id="PTHR35145">
    <property type="entry name" value="CYTOPLASMIC PROTEIN-RELATED"/>
    <property type="match status" value="1"/>
</dbReference>
<dbReference type="RefSeq" id="WP_261605779.1">
    <property type="nucleotide sequence ID" value="NZ_JAODOR010000003.1"/>
</dbReference>
<dbReference type="EMBL" id="JAODOR010000003">
    <property type="protein sequence ID" value="MCT9001231.1"/>
    <property type="molecule type" value="Genomic_DNA"/>
</dbReference>
<dbReference type="Proteomes" id="UP001300496">
    <property type="component" value="Unassembled WGS sequence"/>
</dbReference>
<protein>
    <submittedName>
        <fullName evidence="1">MmcQ/YjbR family DNA-binding protein</fullName>
    </submittedName>
</protein>
<dbReference type="SUPFAM" id="SSF142906">
    <property type="entry name" value="YjbR-like"/>
    <property type="match status" value="1"/>
</dbReference>
<dbReference type="PANTHER" id="PTHR35145:SF1">
    <property type="entry name" value="CYTOPLASMIC PROTEIN"/>
    <property type="match status" value="1"/>
</dbReference>
<dbReference type="Pfam" id="PF04237">
    <property type="entry name" value="YjbR"/>
    <property type="match status" value="1"/>
</dbReference>
<organism evidence="1 2">
    <name type="scientific">Microbacterium memoriense</name>
    <dbReference type="NCBI Taxonomy" id="2978350"/>
    <lineage>
        <taxon>Bacteria</taxon>
        <taxon>Bacillati</taxon>
        <taxon>Actinomycetota</taxon>
        <taxon>Actinomycetes</taxon>
        <taxon>Micrococcales</taxon>
        <taxon>Microbacteriaceae</taxon>
        <taxon>Microbacterium</taxon>
    </lineage>
</organism>
<gene>
    <name evidence="1" type="ORF">N4R40_02450</name>
</gene>
<keyword evidence="2" id="KW-1185">Reference proteome</keyword>
<comment type="caution">
    <text evidence="1">The sequence shown here is derived from an EMBL/GenBank/DDBJ whole genome shotgun (WGS) entry which is preliminary data.</text>
</comment>
<dbReference type="InterPro" id="IPR007351">
    <property type="entry name" value="YjbR"/>
</dbReference>
<accession>A0ABT2P9D0</accession>
<dbReference type="Gene3D" id="3.90.1150.30">
    <property type="match status" value="1"/>
</dbReference>
<reference evidence="1 2" key="1">
    <citation type="journal article" date="2024" name="Int. J. Syst. Evol. Microbiol.">
        <title>Microbacterium memoriense sp. nov., a member of the Actinomycetota from marine beach sediment of the north coast of Portugal.</title>
        <authorList>
            <person name="Santos J.D.N.D."/>
            <person name="Klimek D."/>
            <person name="Calusinska M."/>
            <person name="Lobo-da-Cunha A."/>
            <person name="Catita J."/>
            <person name="Goncalves H."/>
            <person name="Gonzalez I."/>
            <person name="Lage O.M."/>
        </authorList>
    </citation>
    <scope>NUCLEOTIDE SEQUENCE [LARGE SCALE GENOMIC DNA]</scope>
    <source>
        <strain evidence="1 2">PMIC_1C1B</strain>
    </source>
</reference>
<sequence>MNEKPPQTYARKRVQELPGAALERPFGPEWDVFKVRGKVFMLLTEVTGEPIVILKTALEDGKALREEHDDITPGYHMNKQHWITLHPGGNLSQSLVDELVTESYRLVVENLPRAKRPVDPATFGRW</sequence>
<evidence type="ECO:0000313" key="2">
    <source>
        <dbReference type="Proteomes" id="UP001300496"/>
    </source>
</evidence>
<name>A0ABT2P9D0_9MICO</name>
<dbReference type="InterPro" id="IPR038056">
    <property type="entry name" value="YjbR-like_sf"/>
</dbReference>
<keyword evidence="1" id="KW-0238">DNA-binding</keyword>